<dbReference type="InterPro" id="IPR050797">
    <property type="entry name" value="Carb_Metab_Trans_Reg"/>
</dbReference>
<dbReference type="PANTHER" id="PTHR31668">
    <property type="entry name" value="GLUCOSE TRANSPORT TRANSCRIPTION REGULATOR RGT1-RELATED-RELATED"/>
    <property type="match status" value="1"/>
</dbReference>
<evidence type="ECO:0000313" key="5">
    <source>
        <dbReference type="EMBL" id="KAK4184007.1"/>
    </source>
</evidence>
<feature type="compositionally biased region" description="Polar residues" evidence="3">
    <location>
        <begin position="1"/>
        <end position="26"/>
    </location>
</feature>
<dbReference type="CDD" id="cd12148">
    <property type="entry name" value="fungal_TF_MHR"/>
    <property type="match status" value="1"/>
</dbReference>
<dbReference type="CDD" id="cd00067">
    <property type="entry name" value="GAL4"/>
    <property type="match status" value="1"/>
</dbReference>
<dbReference type="GO" id="GO:0006351">
    <property type="term" value="P:DNA-templated transcription"/>
    <property type="evidence" value="ECO:0007669"/>
    <property type="project" value="InterPro"/>
</dbReference>
<comment type="caution">
    <text evidence="5">The sequence shown here is derived from an EMBL/GenBank/DDBJ whole genome shotgun (WGS) entry which is preliminary data.</text>
</comment>
<keyword evidence="1" id="KW-0479">Metal-binding</keyword>
<feature type="region of interest" description="Disordered" evidence="3">
    <location>
        <begin position="63"/>
        <end position="113"/>
    </location>
</feature>
<reference evidence="5" key="2">
    <citation type="submission" date="2023-05" db="EMBL/GenBank/DDBJ databases">
        <authorList>
            <consortium name="Lawrence Berkeley National Laboratory"/>
            <person name="Steindorff A."/>
            <person name="Hensen N."/>
            <person name="Bonometti L."/>
            <person name="Westerberg I."/>
            <person name="Brannstrom I.O."/>
            <person name="Guillou S."/>
            <person name="Cros-Aarteil S."/>
            <person name="Calhoun S."/>
            <person name="Haridas S."/>
            <person name="Kuo A."/>
            <person name="Mondo S."/>
            <person name="Pangilinan J."/>
            <person name="Riley R."/>
            <person name="Labutti K."/>
            <person name="Andreopoulos B."/>
            <person name="Lipzen A."/>
            <person name="Chen C."/>
            <person name="Yanf M."/>
            <person name="Daum C."/>
            <person name="Ng V."/>
            <person name="Clum A."/>
            <person name="Ohm R."/>
            <person name="Martin F."/>
            <person name="Silar P."/>
            <person name="Natvig D."/>
            <person name="Lalanne C."/>
            <person name="Gautier V."/>
            <person name="Ament-Velasquez S.L."/>
            <person name="Kruys A."/>
            <person name="Hutchinson M.I."/>
            <person name="Powell A.J."/>
            <person name="Barry K."/>
            <person name="Miller A.N."/>
            <person name="Grigoriev I.V."/>
            <person name="Debuchy R."/>
            <person name="Gladieux P."/>
            <person name="Thoren M.H."/>
            <person name="Johannesson H."/>
        </authorList>
    </citation>
    <scope>NUCLEOTIDE SEQUENCE</scope>
    <source>
        <strain evidence="5">PSN309</strain>
    </source>
</reference>
<evidence type="ECO:0000259" key="4">
    <source>
        <dbReference type="PROSITE" id="PS50048"/>
    </source>
</evidence>
<dbReference type="Pfam" id="PF04082">
    <property type="entry name" value="Fungal_trans"/>
    <property type="match status" value="1"/>
</dbReference>
<dbReference type="GO" id="GO:0003677">
    <property type="term" value="F:DNA binding"/>
    <property type="evidence" value="ECO:0007669"/>
    <property type="project" value="InterPro"/>
</dbReference>
<dbReference type="SUPFAM" id="SSF57701">
    <property type="entry name" value="Zn2/Cys6 DNA-binding domain"/>
    <property type="match status" value="1"/>
</dbReference>
<dbReference type="PROSITE" id="PS50048">
    <property type="entry name" value="ZN2_CY6_FUNGAL_2"/>
    <property type="match status" value="1"/>
</dbReference>
<dbReference type="Proteomes" id="UP001302126">
    <property type="component" value="Unassembled WGS sequence"/>
</dbReference>
<dbReference type="InterPro" id="IPR007219">
    <property type="entry name" value="XnlR_reg_dom"/>
</dbReference>
<feature type="compositionally biased region" description="Pro residues" evidence="3">
    <location>
        <begin position="99"/>
        <end position="111"/>
    </location>
</feature>
<dbReference type="SMART" id="SM00906">
    <property type="entry name" value="Fungal_trans"/>
    <property type="match status" value="1"/>
</dbReference>
<name>A0AAN6WPJ4_9PEZI</name>
<dbReference type="GO" id="GO:0001080">
    <property type="term" value="P:nitrogen catabolite activation of transcription from RNA polymerase II promoter"/>
    <property type="evidence" value="ECO:0007669"/>
    <property type="project" value="TreeGrafter"/>
</dbReference>
<dbReference type="GO" id="GO:0005634">
    <property type="term" value="C:nucleus"/>
    <property type="evidence" value="ECO:0007669"/>
    <property type="project" value="TreeGrafter"/>
</dbReference>
<dbReference type="AlphaFoldDB" id="A0AAN6WPJ4"/>
<evidence type="ECO:0000313" key="6">
    <source>
        <dbReference type="Proteomes" id="UP001302126"/>
    </source>
</evidence>
<gene>
    <name evidence="5" type="ORF">QBC35DRAFT_477651</name>
</gene>
<keyword evidence="6" id="KW-1185">Reference proteome</keyword>
<dbReference type="PROSITE" id="PS00463">
    <property type="entry name" value="ZN2_CY6_FUNGAL_1"/>
    <property type="match status" value="1"/>
</dbReference>
<evidence type="ECO:0000256" key="1">
    <source>
        <dbReference type="ARBA" id="ARBA00022723"/>
    </source>
</evidence>
<evidence type="ECO:0000256" key="3">
    <source>
        <dbReference type="SAM" id="MobiDB-lite"/>
    </source>
</evidence>
<dbReference type="SMART" id="SM00066">
    <property type="entry name" value="GAL4"/>
    <property type="match status" value="1"/>
</dbReference>
<feature type="region of interest" description="Disordered" evidence="3">
    <location>
        <begin position="1"/>
        <end position="47"/>
    </location>
</feature>
<feature type="domain" description="Zn(2)-C6 fungal-type" evidence="4">
    <location>
        <begin position="31"/>
        <end position="63"/>
    </location>
</feature>
<proteinExistence type="predicted"/>
<accession>A0AAN6WPJ4</accession>
<dbReference type="Gene3D" id="4.10.240.10">
    <property type="entry name" value="Zn(2)-C6 fungal-type DNA-binding domain"/>
    <property type="match status" value="1"/>
</dbReference>
<evidence type="ECO:0000256" key="2">
    <source>
        <dbReference type="ARBA" id="ARBA00023242"/>
    </source>
</evidence>
<dbReference type="GO" id="GO:0000981">
    <property type="term" value="F:DNA-binding transcription factor activity, RNA polymerase II-specific"/>
    <property type="evidence" value="ECO:0007669"/>
    <property type="project" value="InterPro"/>
</dbReference>
<sequence length="696" mass="76982">MDNASGTTQSSPDAHTQVQSRRQITTRADRPCDTCRKRKSKCAKDPGQQRCVLCAFHDRDCTYQDAPAPRRKREQEDTPASTDSSEIRPRKKSKTIHIPDPPLDTTPPSVEPPTRSLLDRTLGLHQTTHFKYIGPSSPHEQKLLDILHRFQDPGSGEDEFKFRRVTANTTFLSKSDHQTPLGADIDNDLHAVEQLVHPHGPGLVGLYFRTVHPSYPVLHKAVFLEKYARSYTEFSPPLLAAVYLLAMDWWEFDRELSSKTNPDAVALSRLATKALGDVIHRPKLSSVQAGLLLLQRSGGDSWVLTSQVLAIGEELGLHLDCSTWDIPSWEKGLRRRLAWALFMQDKWGSLIHGRPSHILYHSPSSSVWQLPELTLSDFSESMAEEGSAEVEKGKQLFIHLAKLTLIMTQALETLYHPTSPVATVLSQAGVQGLLDLIKPLALSLKNWASSLPKELHINILPPRKLCSNGYLHLSYFVTEIIIHRLIIRNLSLPSTSASLVSLCREAGKARLERAIAFVEGLKPEHLQAFWWFAAPKSLAYIRTYGGLLWATSSTEKEAGYYRGMLGDFRWSLKVRAKGVGFVTAALREMEESLREIDMSRDILSISSSRGGLVRDGEGEGDGDGGAVAVVGRQVGGGYEGYFGDSSVGFEETAAGFELLDVDVRVAASGSAQGGYQDGQIVEDDGYFFAAGMVDLL</sequence>
<organism evidence="5 6">
    <name type="scientific">Podospora australis</name>
    <dbReference type="NCBI Taxonomy" id="1536484"/>
    <lineage>
        <taxon>Eukaryota</taxon>
        <taxon>Fungi</taxon>
        <taxon>Dikarya</taxon>
        <taxon>Ascomycota</taxon>
        <taxon>Pezizomycotina</taxon>
        <taxon>Sordariomycetes</taxon>
        <taxon>Sordariomycetidae</taxon>
        <taxon>Sordariales</taxon>
        <taxon>Podosporaceae</taxon>
        <taxon>Podospora</taxon>
    </lineage>
</organism>
<keyword evidence="2" id="KW-0539">Nucleus</keyword>
<dbReference type="GO" id="GO:0008270">
    <property type="term" value="F:zinc ion binding"/>
    <property type="evidence" value="ECO:0007669"/>
    <property type="project" value="InterPro"/>
</dbReference>
<dbReference type="EMBL" id="MU864510">
    <property type="protein sequence ID" value="KAK4184007.1"/>
    <property type="molecule type" value="Genomic_DNA"/>
</dbReference>
<reference evidence="5" key="1">
    <citation type="journal article" date="2023" name="Mol. Phylogenet. Evol.">
        <title>Genome-scale phylogeny and comparative genomics of the fungal order Sordariales.</title>
        <authorList>
            <person name="Hensen N."/>
            <person name="Bonometti L."/>
            <person name="Westerberg I."/>
            <person name="Brannstrom I.O."/>
            <person name="Guillou S."/>
            <person name="Cros-Aarteil S."/>
            <person name="Calhoun S."/>
            <person name="Haridas S."/>
            <person name="Kuo A."/>
            <person name="Mondo S."/>
            <person name="Pangilinan J."/>
            <person name="Riley R."/>
            <person name="LaButti K."/>
            <person name="Andreopoulos B."/>
            <person name="Lipzen A."/>
            <person name="Chen C."/>
            <person name="Yan M."/>
            <person name="Daum C."/>
            <person name="Ng V."/>
            <person name="Clum A."/>
            <person name="Steindorff A."/>
            <person name="Ohm R.A."/>
            <person name="Martin F."/>
            <person name="Silar P."/>
            <person name="Natvig D.O."/>
            <person name="Lalanne C."/>
            <person name="Gautier V."/>
            <person name="Ament-Velasquez S.L."/>
            <person name="Kruys A."/>
            <person name="Hutchinson M.I."/>
            <person name="Powell A.J."/>
            <person name="Barry K."/>
            <person name="Miller A.N."/>
            <person name="Grigoriev I.V."/>
            <person name="Debuchy R."/>
            <person name="Gladieux P."/>
            <person name="Hiltunen Thoren M."/>
            <person name="Johannesson H."/>
        </authorList>
    </citation>
    <scope>NUCLEOTIDE SEQUENCE</scope>
    <source>
        <strain evidence="5">PSN309</strain>
    </source>
</reference>
<dbReference type="InterPro" id="IPR001138">
    <property type="entry name" value="Zn2Cys6_DnaBD"/>
</dbReference>
<protein>
    <submittedName>
        <fullName evidence="5">Fungal-specific transcription factor domain-containing protein</fullName>
    </submittedName>
</protein>
<dbReference type="InterPro" id="IPR036864">
    <property type="entry name" value="Zn2-C6_fun-type_DNA-bd_sf"/>
</dbReference>
<dbReference type="PANTHER" id="PTHR31668:SF4">
    <property type="entry name" value="TRANSCRIPTIONAL ACTIVATOR PROTEIN DAL81"/>
    <property type="match status" value="1"/>
</dbReference>